<sequence>MSSLLLMRLLARMGVVATGLAVRLSTSQAGQQGTLWRSSCDNVAVASQYGYCKAGLAPNAWTVDMRRWKPANASNARFRGVLSTSRWRWRWC</sequence>
<evidence type="ECO:0000313" key="2">
    <source>
        <dbReference type="EMBL" id="PSR92288.1"/>
    </source>
</evidence>
<dbReference type="InParanoid" id="A0A2T3ADB0"/>
<dbReference type="EMBL" id="KZ678408">
    <property type="protein sequence ID" value="PSR92288.1"/>
    <property type="molecule type" value="Genomic_DNA"/>
</dbReference>
<feature type="chain" id="PRO_5015536654" description="Secreted protein" evidence="1">
    <location>
        <begin position="22"/>
        <end position="92"/>
    </location>
</feature>
<keyword evidence="3" id="KW-1185">Reference proteome</keyword>
<gene>
    <name evidence="2" type="ORF">BD289DRAFT_184419</name>
</gene>
<proteinExistence type="predicted"/>
<organism evidence="2 3">
    <name type="scientific">Coniella lustricola</name>
    <dbReference type="NCBI Taxonomy" id="2025994"/>
    <lineage>
        <taxon>Eukaryota</taxon>
        <taxon>Fungi</taxon>
        <taxon>Dikarya</taxon>
        <taxon>Ascomycota</taxon>
        <taxon>Pezizomycotina</taxon>
        <taxon>Sordariomycetes</taxon>
        <taxon>Sordariomycetidae</taxon>
        <taxon>Diaporthales</taxon>
        <taxon>Schizoparmaceae</taxon>
        <taxon>Coniella</taxon>
    </lineage>
</organism>
<dbReference type="AlphaFoldDB" id="A0A2T3ADB0"/>
<evidence type="ECO:0000256" key="1">
    <source>
        <dbReference type="SAM" id="SignalP"/>
    </source>
</evidence>
<keyword evidence="1" id="KW-0732">Signal</keyword>
<evidence type="ECO:0008006" key="4">
    <source>
        <dbReference type="Google" id="ProtNLM"/>
    </source>
</evidence>
<protein>
    <recommendedName>
        <fullName evidence="4">Secreted protein</fullName>
    </recommendedName>
</protein>
<dbReference type="Proteomes" id="UP000241462">
    <property type="component" value="Unassembled WGS sequence"/>
</dbReference>
<name>A0A2T3ADB0_9PEZI</name>
<evidence type="ECO:0000313" key="3">
    <source>
        <dbReference type="Proteomes" id="UP000241462"/>
    </source>
</evidence>
<accession>A0A2T3ADB0</accession>
<reference evidence="2 3" key="1">
    <citation type="journal article" date="2018" name="Mycol. Prog.">
        <title>Coniella lustricola, a new species from submerged detritus.</title>
        <authorList>
            <person name="Raudabaugh D.B."/>
            <person name="Iturriaga T."/>
            <person name="Carver A."/>
            <person name="Mondo S."/>
            <person name="Pangilinan J."/>
            <person name="Lipzen A."/>
            <person name="He G."/>
            <person name="Amirebrahimi M."/>
            <person name="Grigoriev I.V."/>
            <person name="Miller A.N."/>
        </authorList>
    </citation>
    <scope>NUCLEOTIDE SEQUENCE [LARGE SCALE GENOMIC DNA]</scope>
    <source>
        <strain evidence="2 3">B22-T-1</strain>
    </source>
</reference>
<feature type="signal peptide" evidence="1">
    <location>
        <begin position="1"/>
        <end position="21"/>
    </location>
</feature>